<comment type="caution">
    <text evidence="4">The sequence shown here is derived from an EMBL/GenBank/DDBJ whole genome shotgun (WGS) entry which is preliminary data.</text>
</comment>
<dbReference type="Proteomes" id="UP001208017">
    <property type="component" value="Unassembled WGS sequence"/>
</dbReference>
<keyword evidence="3" id="KW-1133">Transmembrane helix</keyword>
<name>A0ABT3WVV4_9BACL</name>
<dbReference type="InterPro" id="IPR050768">
    <property type="entry name" value="UPF0353/GerABKA_families"/>
</dbReference>
<evidence type="ECO:0000256" key="1">
    <source>
        <dbReference type="ARBA" id="ARBA00005278"/>
    </source>
</evidence>
<accession>A0ABT3WVV4</accession>
<feature type="transmembrane region" description="Helical" evidence="3">
    <location>
        <begin position="318"/>
        <end position="336"/>
    </location>
</feature>
<dbReference type="PANTHER" id="PTHR22550">
    <property type="entry name" value="SPORE GERMINATION PROTEIN"/>
    <property type="match status" value="1"/>
</dbReference>
<keyword evidence="3" id="KW-0812">Transmembrane</keyword>
<dbReference type="Pfam" id="PF03323">
    <property type="entry name" value="GerA"/>
    <property type="match status" value="1"/>
</dbReference>
<evidence type="ECO:0000313" key="5">
    <source>
        <dbReference type="Proteomes" id="UP001208017"/>
    </source>
</evidence>
<feature type="transmembrane region" description="Helical" evidence="3">
    <location>
        <begin position="374"/>
        <end position="390"/>
    </location>
</feature>
<comment type="similarity">
    <text evidence="1">Belongs to the GerABKA family.</text>
</comment>
<organism evidence="4 5">
    <name type="scientific">Tumebacillus lacus</name>
    <dbReference type="NCBI Taxonomy" id="2995335"/>
    <lineage>
        <taxon>Bacteria</taxon>
        <taxon>Bacillati</taxon>
        <taxon>Bacillota</taxon>
        <taxon>Bacilli</taxon>
        <taxon>Bacillales</taxon>
        <taxon>Alicyclobacillaceae</taxon>
        <taxon>Tumebacillus</taxon>
    </lineage>
</organism>
<reference evidence="4 5" key="1">
    <citation type="submission" date="2022-11" db="EMBL/GenBank/DDBJ databases">
        <title>Study of microbial diversity in lake waters.</title>
        <authorList>
            <person name="Zhang J."/>
        </authorList>
    </citation>
    <scope>NUCLEOTIDE SEQUENCE [LARGE SCALE GENOMIC DNA]</scope>
    <source>
        <strain evidence="4 5">DT12</strain>
    </source>
</reference>
<dbReference type="RefSeq" id="WP_267150003.1">
    <property type="nucleotide sequence ID" value="NZ_JAPMLT010000001.1"/>
</dbReference>
<evidence type="ECO:0000256" key="2">
    <source>
        <dbReference type="ARBA" id="ARBA00023136"/>
    </source>
</evidence>
<protein>
    <submittedName>
        <fullName evidence="4">Spore germination protein</fullName>
    </submittedName>
</protein>
<sequence>MRETSIRKLFDRSPDVVIRPVAFGEGRSAETILLIFCTTLCDIERIDEIVLPRLYRAASAGGGRQLVKTIPQLLSAVPMEFNEEYLVEEVFGGTLILFHEQTGALFTLGMSKRPNRNVEETNTEVSVRGPRDGFIEDLNTNIALIRKRLRTPTLTYEQFVIGRRSKTQVALLYMTDITRDDVIAEVRDRIKQVDVDLLPSIESLGKTVATSSYRFFPAFIFTGRPDFAADALVNGRFLILMDGDPTCMIAPVELLYLLKTAEDNRLASVYVMAERMIRLVGLFFALFMPAFWTALVVYHQDQLPYRMLATVTMARQGVPFPAGFESFIMLFLFELFREAGARMPKAVGQTLSVVGGLIIGDAAIRAGLASPGQVVVIAMSFVATSTLVHHSLTGTASLLRMFFLLVSTLLGMYGVVLSFIGLILCWTNIEYFGVHYLASINYSNFRQLFAATLFLPYHELRKRAKFLRLKDETSGGDEG</sequence>
<evidence type="ECO:0000313" key="4">
    <source>
        <dbReference type="EMBL" id="MCX7568764.1"/>
    </source>
</evidence>
<keyword evidence="2 3" id="KW-0472">Membrane</keyword>
<gene>
    <name evidence="4" type="ORF">OS242_02105</name>
</gene>
<keyword evidence="5" id="KW-1185">Reference proteome</keyword>
<dbReference type="PIRSF" id="PIRSF005690">
    <property type="entry name" value="GerBA"/>
    <property type="match status" value="1"/>
</dbReference>
<dbReference type="EMBL" id="JAPMLT010000001">
    <property type="protein sequence ID" value="MCX7568764.1"/>
    <property type="molecule type" value="Genomic_DNA"/>
</dbReference>
<feature type="transmembrane region" description="Helical" evidence="3">
    <location>
        <begin position="402"/>
        <end position="424"/>
    </location>
</feature>
<dbReference type="PANTHER" id="PTHR22550:SF5">
    <property type="entry name" value="LEUCINE ZIPPER PROTEIN 4"/>
    <property type="match status" value="1"/>
</dbReference>
<feature type="transmembrane region" description="Helical" evidence="3">
    <location>
        <begin position="279"/>
        <end position="298"/>
    </location>
</feature>
<dbReference type="InterPro" id="IPR004995">
    <property type="entry name" value="Spore_Ger"/>
</dbReference>
<evidence type="ECO:0000256" key="3">
    <source>
        <dbReference type="SAM" id="Phobius"/>
    </source>
</evidence>
<proteinExistence type="inferred from homology"/>